<dbReference type="PRINTS" id="PR00344">
    <property type="entry name" value="BCTRLSENSOR"/>
</dbReference>
<evidence type="ECO:0000259" key="11">
    <source>
        <dbReference type="PROSITE" id="PS50109"/>
    </source>
</evidence>
<evidence type="ECO:0000256" key="6">
    <source>
        <dbReference type="ARBA" id="ARBA00023012"/>
    </source>
</evidence>
<evidence type="ECO:0000256" key="9">
    <source>
        <dbReference type="ARBA" id="ARBA00023163"/>
    </source>
</evidence>
<evidence type="ECO:0000256" key="10">
    <source>
        <dbReference type="PROSITE-ProRule" id="PRU00169"/>
    </source>
</evidence>
<keyword evidence="5" id="KW-0418">Kinase</keyword>
<dbReference type="InterPro" id="IPR036890">
    <property type="entry name" value="HATPase_C_sf"/>
</dbReference>
<protein>
    <recommendedName>
        <fullName evidence="2">histidine kinase</fullName>
        <ecNumber evidence="2">2.7.13.3</ecNumber>
    </recommendedName>
</protein>
<dbReference type="Gene3D" id="1.10.287.130">
    <property type="match status" value="1"/>
</dbReference>
<evidence type="ECO:0000256" key="4">
    <source>
        <dbReference type="ARBA" id="ARBA00022679"/>
    </source>
</evidence>
<dbReference type="PROSITE" id="PS50110">
    <property type="entry name" value="RESPONSE_REGULATORY"/>
    <property type="match status" value="1"/>
</dbReference>
<gene>
    <name evidence="13" type="ORF">A2024_11225</name>
</gene>
<dbReference type="SUPFAM" id="SSF55874">
    <property type="entry name" value="ATPase domain of HSP90 chaperone/DNA topoisomerase II/histidine kinase"/>
    <property type="match status" value="1"/>
</dbReference>
<proteinExistence type="predicted"/>
<keyword evidence="7" id="KW-0805">Transcription regulation</keyword>
<name>A0A1F5R4D3_9BACT</name>
<dbReference type="CDD" id="cd00075">
    <property type="entry name" value="HATPase"/>
    <property type="match status" value="1"/>
</dbReference>
<evidence type="ECO:0000256" key="7">
    <source>
        <dbReference type="ARBA" id="ARBA00023015"/>
    </source>
</evidence>
<dbReference type="AlphaFoldDB" id="A0A1F5R4D3"/>
<keyword evidence="9" id="KW-0804">Transcription</keyword>
<dbReference type="SMART" id="SM00448">
    <property type="entry name" value="REC"/>
    <property type="match status" value="1"/>
</dbReference>
<dbReference type="InterPro" id="IPR005467">
    <property type="entry name" value="His_kinase_dom"/>
</dbReference>
<keyword evidence="4" id="KW-0808">Transferase</keyword>
<comment type="catalytic activity">
    <reaction evidence="1">
        <text>ATP + protein L-histidine = ADP + protein N-phospho-L-histidine.</text>
        <dbReference type="EC" id="2.7.13.3"/>
    </reaction>
</comment>
<dbReference type="EMBL" id="MFFM01000043">
    <property type="protein sequence ID" value="OGF09249.1"/>
    <property type="molecule type" value="Genomic_DNA"/>
</dbReference>
<evidence type="ECO:0000256" key="2">
    <source>
        <dbReference type="ARBA" id="ARBA00012438"/>
    </source>
</evidence>
<keyword evidence="3 10" id="KW-0597">Phosphoprotein</keyword>
<evidence type="ECO:0000256" key="1">
    <source>
        <dbReference type="ARBA" id="ARBA00000085"/>
    </source>
</evidence>
<feature type="modified residue" description="4-aspartylphosphate" evidence="10">
    <location>
        <position position="55"/>
    </location>
</feature>
<evidence type="ECO:0000256" key="8">
    <source>
        <dbReference type="ARBA" id="ARBA00023125"/>
    </source>
</evidence>
<dbReference type="InterPro" id="IPR011006">
    <property type="entry name" value="CheY-like_superfamily"/>
</dbReference>
<accession>A0A1F5R4D3</accession>
<feature type="domain" description="Response regulatory" evidence="12">
    <location>
        <begin position="6"/>
        <end position="120"/>
    </location>
</feature>
<dbReference type="PANTHER" id="PTHR43547">
    <property type="entry name" value="TWO-COMPONENT HISTIDINE KINASE"/>
    <property type="match status" value="1"/>
</dbReference>
<dbReference type="GO" id="GO:0003677">
    <property type="term" value="F:DNA binding"/>
    <property type="evidence" value="ECO:0007669"/>
    <property type="project" value="UniProtKB-KW"/>
</dbReference>
<keyword evidence="6" id="KW-0902">Two-component regulatory system</keyword>
<dbReference type="SMART" id="SM00387">
    <property type="entry name" value="HATPase_c"/>
    <property type="match status" value="1"/>
</dbReference>
<evidence type="ECO:0000256" key="3">
    <source>
        <dbReference type="ARBA" id="ARBA00022553"/>
    </source>
</evidence>
<dbReference type="SUPFAM" id="SSF47384">
    <property type="entry name" value="Homodimeric domain of signal transducing histidine kinase"/>
    <property type="match status" value="1"/>
</dbReference>
<evidence type="ECO:0000256" key="5">
    <source>
        <dbReference type="ARBA" id="ARBA00022777"/>
    </source>
</evidence>
<organism evidence="13 14">
    <name type="scientific">Candidatus Edwardsbacteria bacterium GWF2_54_11</name>
    <dbReference type="NCBI Taxonomy" id="1817851"/>
    <lineage>
        <taxon>Bacteria</taxon>
        <taxon>Candidatus Edwardsiibacteriota</taxon>
    </lineage>
</organism>
<reference evidence="13 14" key="1">
    <citation type="journal article" date="2016" name="Nat. Commun.">
        <title>Thousands of microbial genomes shed light on interconnected biogeochemical processes in an aquifer system.</title>
        <authorList>
            <person name="Anantharaman K."/>
            <person name="Brown C.T."/>
            <person name="Hug L.A."/>
            <person name="Sharon I."/>
            <person name="Castelle C.J."/>
            <person name="Probst A.J."/>
            <person name="Thomas B.C."/>
            <person name="Singh A."/>
            <person name="Wilkins M.J."/>
            <person name="Karaoz U."/>
            <person name="Brodie E.L."/>
            <person name="Williams K.H."/>
            <person name="Hubbard S.S."/>
            <person name="Banfield J.F."/>
        </authorList>
    </citation>
    <scope>NUCLEOTIDE SEQUENCE [LARGE SCALE GENOMIC DNA]</scope>
</reference>
<dbReference type="Pfam" id="PF00512">
    <property type="entry name" value="HisKA"/>
    <property type="match status" value="1"/>
</dbReference>
<dbReference type="InterPro" id="IPR003661">
    <property type="entry name" value="HisK_dim/P_dom"/>
</dbReference>
<dbReference type="Gene3D" id="3.40.50.2300">
    <property type="match status" value="1"/>
</dbReference>
<dbReference type="InterPro" id="IPR003594">
    <property type="entry name" value="HATPase_dom"/>
</dbReference>
<dbReference type="InterPro" id="IPR004358">
    <property type="entry name" value="Sig_transdc_His_kin-like_C"/>
</dbReference>
<dbReference type="SUPFAM" id="SSF52172">
    <property type="entry name" value="CheY-like"/>
    <property type="match status" value="1"/>
</dbReference>
<dbReference type="CDD" id="cd00082">
    <property type="entry name" value="HisKA"/>
    <property type="match status" value="1"/>
</dbReference>
<dbReference type="FunFam" id="3.40.50.2300:FF:000001">
    <property type="entry name" value="DNA-binding response regulator PhoB"/>
    <property type="match status" value="1"/>
</dbReference>
<evidence type="ECO:0000313" key="13">
    <source>
        <dbReference type="EMBL" id="OGF09249.1"/>
    </source>
</evidence>
<dbReference type="Gene3D" id="3.30.565.10">
    <property type="entry name" value="Histidine kinase-like ATPase, C-terminal domain"/>
    <property type="match status" value="1"/>
</dbReference>
<dbReference type="InterPro" id="IPR001789">
    <property type="entry name" value="Sig_transdc_resp-reg_receiver"/>
</dbReference>
<dbReference type="Pfam" id="PF00072">
    <property type="entry name" value="Response_reg"/>
    <property type="match status" value="1"/>
</dbReference>
<dbReference type="CDD" id="cd17538">
    <property type="entry name" value="REC_D1_PleD-like"/>
    <property type="match status" value="1"/>
</dbReference>
<feature type="domain" description="Histidine kinase" evidence="11">
    <location>
        <begin position="149"/>
        <end position="368"/>
    </location>
</feature>
<dbReference type="PROSITE" id="PS50109">
    <property type="entry name" value="HIS_KIN"/>
    <property type="match status" value="1"/>
</dbReference>
<dbReference type="PANTHER" id="PTHR43547:SF2">
    <property type="entry name" value="HYBRID SIGNAL TRANSDUCTION HISTIDINE KINASE C"/>
    <property type="match status" value="1"/>
</dbReference>
<comment type="caution">
    <text evidence="13">The sequence shown here is derived from an EMBL/GenBank/DDBJ whole genome shotgun (WGS) entry which is preliminary data.</text>
</comment>
<dbReference type="GO" id="GO:0000155">
    <property type="term" value="F:phosphorelay sensor kinase activity"/>
    <property type="evidence" value="ECO:0007669"/>
    <property type="project" value="InterPro"/>
</dbReference>
<dbReference type="Pfam" id="PF02518">
    <property type="entry name" value="HATPase_c"/>
    <property type="match status" value="1"/>
</dbReference>
<evidence type="ECO:0000259" key="12">
    <source>
        <dbReference type="PROSITE" id="PS50110"/>
    </source>
</evidence>
<dbReference type="Proteomes" id="UP000177230">
    <property type="component" value="Unassembled WGS sequence"/>
</dbReference>
<dbReference type="EC" id="2.7.13.3" evidence="2"/>
<dbReference type="InterPro" id="IPR036097">
    <property type="entry name" value="HisK_dim/P_sf"/>
</dbReference>
<dbReference type="FunFam" id="3.30.565.10:FF:000006">
    <property type="entry name" value="Sensor histidine kinase WalK"/>
    <property type="match status" value="1"/>
</dbReference>
<evidence type="ECO:0000313" key="14">
    <source>
        <dbReference type="Proteomes" id="UP000177230"/>
    </source>
</evidence>
<keyword evidence="8" id="KW-0238">DNA-binding</keyword>
<dbReference type="SMART" id="SM00388">
    <property type="entry name" value="HisKA"/>
    <property type="match status" value="1"/>
</dbReference>
<sequence>MKAKPVILVVDDQPLNIELLEAYLVPHGYEIVKAASGQEALEIISNSRIDLILLDVMMPSMNGFEVCRILKKRAEYLPVIMITALGSRDSRLKGIESGADDFLSKPFDSTELKLKVSNLIKIKTLYDKVENNYREIKVLDEMKDSLTSFIVHDLRSPLAGIMGYLGLLAMSNKLEKQDSIYVEKATQSVIMLTGMIANLLDMAKMENNEMVINAEDHEMNEVLSSAIKVMTPMLNGKDIQLFHENPKKRIMVKIQKDLVERIVQNLLSNAIRYTPKLGIIMVESRRDEKSPYAVVSVSDSGSGIPDEHKQKVFDKFATVETKEKRIRGSTGLGLTFCKLAVELHGGKIWVEDRNGGGSVFRFTLPLAGVEK</sequence>